<name>A0A1F7RRW3_9BACT</name>
<dbReference type="InterPro" id="IPR050266">
    <property type="entry name" value="AB_hydrolase_sf"/>
</dbReference>
<accession>A0A1F7RRW3</accession>
<dbReference type="EMBL" id="MGDD01000230">
    <property type="protein sequence ID" value="OGL44306.1"/>
    <property type="molecule type" value="Genomic_DNA"/>
</dbReference>
<dbReference type="GO" id="GO:0016020">
    <property type="term" value="C:membrane"/>
    <property type="evidence" value="ECO:0007669"/>
    <property type="project" value="TreeGrafter"/>
</dbReference>
<comment type="caution">
    <text evidence="2">The sequence shown here is derived from an EMBL/GenBank/DDBJ whole genome shotgun (WGS) entry which is preliminary data.</text>
</comment>
<feature type="domain" description="AB hydrolase-1" evidence="1">
    <location>
        <begin position="22"/>
        <end position="167"/>
    </location>
</feature>
<dbReference type="Gene3D" id="3.40.50.1820">
    <property type="entry name" value="alpha/beta hydrolase"/>
    <property type="match status" value="1"/>
</dbReference>
<reference evidence="2 3" key="1">
    <citation type="journal article" date="2016" name="Nat. Commun.">
        <title>Thousands of microbial genomes shed light on interconnected biogeochemical processes in an aquifer system.</title>
        <authorList>
            <person name="Anantharaman K."/>
            <person name="Brown C.T."/>
            <person name="Hug L.A."/>
            <person name="Sharon I."/>
            <person name="Castelle C.J."/>
            <person name="Probst A.J."/>
            <person name="Thomas B.C."/>
            <person name="Singh A."/>
            <person name="Wilkins M.J."/>
            <person name="Karaoz U."/>
            <person name="Brodie E.L."/>
            <person name="Williams K.H."/>
            <person name="Hubbard S.S."/>
            <person name="Banfield J.F."/>
        </authorList>
    </citation>
    <scope>NUCLEOTIDE SEQUENCE [LARGE SCALE GENOMIC DNA]</scope>
</reference>
<evidence type="ECO:0000313" key="3">
    <source>
        <dbReference type="Proteomes" id="UP000179266"/>
    </source>
</evidence>
<dbReference type="AlphaFoldDB" id="A0A1F7RRW3"/>
<proteinExistence type="predicted"/>
<dbReference type="PANTHER" id="PTHR43798">
    <property type="entry name" value="MONOACYLGLYCEROL LIPASE"/>
    <property type="match status" value="1"/>
</dbReference>
<dbReference type="InterPro" id="IPR000073">
    <property type="entry name" value="AB_hydrolase_1"/>
</dbReference>
<dbReference type="Pfam" id="PF00561">
    <property type="entry name" value="Abhydrolase_1"/>
    <property type="match status" value="1"/>
</dbReference>
<sequence>MALAEVNNLRIHYQFIGEGKRIIVFNHGLVMDNLSSWYFTMGNKAATFARVLLYDLRGHGKSSRPKSGYKVSDFVRDLYDILGILNIKDKVFLVGNSFGGLLNLAFAINHPEKVQGIILVDSHVSDKDFAAEMKSTLELQGEERDLMIVKSFQKWIGRHSERKRNKLAETASDLVYRTDLIKDLKDSEIFEEKDIAGIKSPVLAIYGENSDIKEKGKHLADLLPYCDYRIFPGCTHSVLWEATEELCKQSLEWIQNQ</sequence>
<organism evidence="2 3">
    <name type="scientific">Candidatus Schekmanbacteria bacterium RBG_13_48_7</name>
    <dbReference type="NCBI Taxonomy" id="1817878"/>
    <lineage>
        <taxon>Bacteria</taxon>
        <taxon>Candidatus Schekmaniibacteriota</taxon>
    </lineage>
</organism>
<dbReference type="SUPFAM" id="SSF53474">
    <property type="entry name" value="alpha/beta-Hydrolases"/>
    <property type="match status" value="1"/>
</dbReference>
<protein>
    <recommendedName>
        <fullName evidence="1">AB hydrolase-1 domain-containing protein</fullName>
    </recommendedName>
</protein>
<dbReference type="PANTHER" id="PTHR43798:SF33">
    <property type="entry name" value="HYDROLASE, PUTATIVE (AFU_ORTHOLOGUE AFUA_2G14860)-RELATED"/>
    <property type="match status" value="1"/>
</dbReference>
<dbReference type="Proteomes" id="UP000179266">
    <property type="component" value="Unassembled WGS sequence"/>
</dbReference>
<dbReference type="PRINTS" id="PR00111">
    <property type="entry name" value="ABHYDROLASE"/>
</dbReference>
<evidence type="ECO:0000259" key="1">
    <source>
        <dbReference type="Pfam" id="PF00561"/>
    </source>
</evidence>
<gene>
    <name evidence="2" type="ORF">A2161_22535</name>
</gene>
<dbReference type="InterPro" id="IPR029058">
    <property type="entry name" value="AB_hydrolase_fold"/>
</dbReference>
<evidence type="ECO:0000313" key="2">
    <source>
        <dbReference type="EMBL" id="OGL44306.1"/>
    </source>
</evidence>